<evidence type="ECO:0000256" key="1">
    <source>
        <dbReference type="ARBA" id="ARBA00022723"/>
    </source>
</evidence>
<dbReference type="Pfam" id="PF00753">
    <property type="entry name" value="Lactamase_B"/>
    <property type="match status" value="1"/>
</dbReference>
<evidence type="ECO:0000313" key="3">
    <source>
        <dbReference type="EMBL" id="MBR7798541.1"/>
    </source>
</evidence>
<feature type="domain" description="Metallo-beta-lactamase" evidence="2">
    <location>
        <begin position="11"/>
        <end position="183"/>
    </location>
</feature>
<dbReference type="AlphaFoldDB" id="A0A941IDG7"/>
<dbReference type="InterPro" id="IPR051682">
    <property type="entry name" value="Mito_Persulfide_Diox"/>
</dbReference>
<protein>
    <submittedName>
        <fullName evidence="3">MBL fold metallo-hydrolase</fullName>
    </submittedName>
</protein>
<dbReference type="InterPro" id="IPR044528">
    <property type="entry name" value="POD-like_MBL-fold"/>
</dbReference>
<proteinExistence type="predicted"/>
<dbReference type="SUPFAM" id="SSF56281">
    <property type="entry name" value="Metallo-hydrolase/oxidoreductase"/>
    <property type="match status" value="1"/>
</dbReference>
<gene>
    <name evidence="3" type="ORF">KDM90_00770</name>
</gene>
<dbReference type="Proteomes" id="UP000678545">
    <property type="component" value="Unassembled WGS sequence"/>
</dbReference>
<keyword evidence="1" id="KW-0479">Metal-binding</keyword>
<sequence>MFFKQRVNEDASISYFLGCGGQGKAVAVDVLAGDEAWYLEQAKCLNVAITTVFDTHIHADHLSGGRQLAALCNAEYALHESNLGKVHFSFMRLSDQQIIMAGNTRIQVLHTPGHTEDSICLLVSDYRRSESPWFVITGDTLFVGSVGRPDLAGREQEMAARLWDSLHAQLLNRQDDLEIFPGHQAGSSCGADISGKPSSTIGFEKRWNPLLAMNQHDFVQAVTASIPPRPLDMERMVASNLGLTPDTVASTHE</sequence>
<name>A0A941IDG7_9BURK</name>
<accession>A0A941IDG7</accession>
<dbReference type="InterPro" id="IPR001279">
    <property type="entry name" value="Metallo-B-lactamas"/>
</dbReference>
<dbReference type="GO" id="GO:0070813">
    <property type="term" value="P:hydrogen sulfide metabolic process"/>
    <property type="evidence" value="ECO:0007669"/>
    <property type="project" value="TreeGrafter"/>
</dbReference>
<evidence type="ECO:0000313" key="4">
    <source>
        <dbReference type="Proteomes" id="UP000678545"/>
    </source>
</evidence>
<organism evidence="3 4">
    <name type="scientific">Undibacterium fentianense</name>
    <dbReference type="NCBI Taxonomy" id="2828728"/>
    <lineage>
        <taxon>Bacteria</taxon>
        <taxon>Pseudomonadati</taxon>
        <taxon>Pseudomonadota</taxon>
        <taxon>Betaproteobacteria</taxon>
        <taxon>Burkholderiales</taxon>
        <taxon>Oxalobacteraceae</taxon>
        <taxon>Undibacterium</taxon>
    </lineage>
</organism>
<keyword evidence="4" id="KW-1185">Reference proteome</keyword>
<dbReference type="SMART" id="SM00849">
    <property type="entry name" value="Lactamase_B"/>
    <property type="match status" value="1"/>
</dbReference>
<dbReference type="GO" id="GO:0050313">
    <property type="term" value="F:sulfur dioxygenase activity"/>
    <property type="evidence" value="ECO:0007669"/>
    <property type="project" value="InterPro"/>
</dbReference>
<dbReference type="GO" id="GO:0006749">
    <property type="term" value="P:glutathione metabolic process"/>
    <property type="evidence" value="ECO:0007669"/>
    <property type="project" value="InterPro"/>
</dbReference>
<dbReference type="InterPro" id="IPR036866">
    <property type="entry name" value="RibonucZ/Hydroxyglut_hydro"/>
</dbReference>
<dbReference type="GO" id="GO:0046872">
    <property type="term" value="F:metal ion binding"/>
    <property type="evidence" value="ECO:0007669"/>
    <property type="project" value="UniProtKB-KW"/>
</dbReference>
<dbReference type="RefSeq" id="WP_212673711.1">
    <property type="nucleotide sequence ID" value="NZ_JAGSPJ010000001.1"/>
</dbReference>
<reference evidence="3" key="1">
    <citation type="submission" date="2021-04" db="EMBL/GenBank/DDBJ databases">
        <title>novel species isolated from subtropical streams in China.</title>
        <authorList>
            <person name="Lu H."/>
        </authorList>
    </citation>
    <scope>NUCLEOTIDE SEQUENCE</scope>
    <source>
        <strain evidence="3">FT137W</strain>
    </source>
</reference>
<dbReference type="Gene3D" id="3.60.15.10">
    <property type="entry name" value="Ribonuclease Z/Hydroxyacylglutathione hydrolase-like"/>
    <property type="match status" value="1"/>
</dbReference>
<evidence type="ECO:0000259" key="2">
    <source>
        <dbReference type="SMART" id="SM00849"/>
    </source>
</evidence>
<comment type="caution">
    <text evidence="3">The sequence shown here is derived from an EMBL/GenBank/DDBJ whole genome shotgun (WGS) entry which is preliminary data.</text>
</comment>
<dbReference type="CDD" id="cd07724">
    <property type="entry name" value="POD-like_MBL-fold"/>
    <property type="match status" value="1"/>
</dbReference>
<dbReference type="PANTHER" id="PTHR43084">
    <property type="entry name" value="PERSULFIDE DIOXYGENASE ETHE1"/>
    <property type="match status" value="1"/>
</dbReference>
<dbReference type="PANTHER" id="PTHR43084:SF1">
    <property type="entry name" value="PERSULFIDE DIOXYGENASE ETHE1, MITOCHONDRIAL"/>
    <property type="match status" value="1"/>
</dbReference>
<dbReference type="EMBL" id="JAGSPJ010000001">
    <property type="protein sequence ID" value="MBR7798541.1"/>
    <property type="molecule type" value="Genomic_DNA"/>
</dbReference>